<protein>
    <recommendedName>
        <fullName evidence="3">HNH nuclease domain-containing protein</fullName>
    </recommendedName>
</protein>
<gene>
    <name evidence="1" type="ORF">H3H32_03915</name>
</gene>
<dbReference type="Proteomes" id="UP000515369">
    <property type="component" value="Chromosome"/>
</dbReference>
<evidence type="ECO:0000313" key="1">
    <source>
        <dbReference type="EMBL" id="QMW04111.1"/>
    </source>
</evidence>
<name>A0A7G5GZ19_9BACT</name>
<dbReference type="EMBL" id="CP059732">
    <property type="protein sequence ID" value="QMW04111.1"/>
    <property type="molecule type" value="Genomic_DNA"/>
</dbReference>
<organism evidence="1 2">
    <name type="scientific">Spirosoma foliorum</name>
    <dbReference type="NCBI Taxonomy" id="2710596"/>
    <lineage>
        <taxon>Bacteria</taxon>
        <taxon>Pseudomonadati</taxon>
        <taxon>Bacteroidota</taxon>
        <taxon>Cytophagia</taxon>
        <taxon>Cytophagales</taxon>
        <taxon>Cytophagaceae</taxon>
        <taxon>Spirosoma</taxon>
    </lineage>
</organism>
<dbReference type="KEGG" id="sfol:H3H32_03915"/>
<evidence type="ECO:0000313" key="2">
    <source>
        <dbReference type="Proteomes" id="UP000515369"/>
    </source>
</evidence>
<evidence type="ECO:0008006" key="3">
    <source>
        <dbReference type="Google" id="ProtNLM"/>
    </source>
</evidence>
<proteinExistence type="predicted"/>
<dbReference type="AlphaFoldDB" id="A0A7G5GZ19"/>
<dbReference type="Gene3D" id="1.10.30.50">
    <property type="match status" value="1"/>
</dbReference>
<accession>A0A7G5GZ19</accession>
<reference evidence="1 2" key="1">
    <citation type="submission" date="2020-07" db="EMBL/GenBank/DDBJ databases">
        <title>Spirosoma foliorum sp. nov., isolated from the leaves on the Nejang mountain Korea, Republic of.</title>
        <authorList>
            <person name="Ho H."/>
            <person name="Lee Y.-J."/>
            <person name="Nurcahyanto D.-A."/>
            <person name="Kim S.-G."/>
        </authorList>
    </citation>
    <scope>NUCLEOTIDE SEQUENCE [LARGE SCALE GENOMIC DNA]</scope>
    <source>
        <strain evidence="1 2">PL0136</strain>
    </source>
</reference>
<keyword evidence="2" id="KW-1185">Reference proteome</keyword>
<sequence length="204" mass="23866">MINVIRDVPVPPSLAAKKEYRNQEVLEALFKVFREKCYLTERKFDSMNEMEIDHFIPQNDPAKPIYVWENLYAIHEKANKQKPKSIPAGGYLDPCDANDDVEYEIIYKVEFGGNALFKARHEDNIKAVNTANLLNHVHRDLKQAISNRHHEVVNAVAKWYHAKLSGDRDKEFEQELLLRKFLSRDSQYTMLMRAIEVVPSEFFD</sequence>
<dbReference type="RefSeq" id="WP_182461367.1">
    <property type="nucleotide sequence ID" value="NZ_CP059732.1"/>
</dbReference>